<dbReference type="EMBL" id="CWOW01000013">
    <property type="protein sequence ID" value="CSA85889.1"/>
    <property type="molecule type" value="Genomic_DNA"/>
</dbReference>
<gene>
    <name evidence="1" type="ORF">ERS013165_02617</name>
</gene>
<sequence>MLNDFRSAFGNQQLAWVGGHARGIPTDFAWVAHFGYLYHRINTILSNRCREIRETDDRFGQHHHFFSMLGINFGIAE</sequence>
<protein>
    <submittedName>
        <fullName evidence="1">Uncharacterized protein</fullName>
    </submittedName>
</protein>
<proteinExistence type="predicted"/>
<organism evidence="1 2">
    <name type="scientific">Vibrio cholerae</name>
    <dbReference type="NCBI Taxonomy" id="666"/>
    <lineage>
        <taxon>Bacteria</taxon>
        <taxon>Pseudomonadati</taxon>
        <taxon>Pseudomonadota</taxon>
        <taxon>Gammaproteobacteria</taxon>
        <taxon>Vibrionales</taxon>
        <taxon>Vibrionaceae</taxon>
        <taxon>Vibrio</taxon>
    </lineage>
</organism>
<dbReference type="Proteomes" id="UP000044806">
    <property type="component" value="Unassembled WGS sequence"/>
</dbReference>
<dbReference type="AlphaFoldDB" id="A0A655R611"/>
<accession>A0A655R611</accession>
<evidence type="ECO:0000313" key="2">
    <source>
        <dbReference type="Proteomes" id="UP000044806"/>
    </source>
</evidence>
<evidence type="ECO:0000313" key="1">
    <source>
        <dbReference type="EMBL" id="CSA85889.1"/>
    </source>
</evidence>
<name>A0A655R611_VIBCL</name>
<reference evidence="1 2" key="1">
    <citation type="submission" date="2015-07" db="EMBL/GenBank/DDBJ databases">
        <authorList>
            <consortium name="Pathogen Informatics"/>
        </authorList>
    </citation>
    <scope>NUCLEOTIDE SEQUENCE [LARGE SCALE GENOMIC DNA]</scope>
    <source>
        <strain evidence="1 2">A51</strain>
    </source>
</reference>